<keyword evidence="3" id="KW-1133">Transmembrane helix</keyword>
<dbReference type="SMART" id="SM01079">
    <property type="entry name" value="CHASE"/>
    <property type="match status" value="1"/>
</dbReference>
<sequence length="431" mass="48479">MTLILVSEFIVYSLDKVKDEKRLSLVVAELNKVMGAIFNGALISSEVLKEMIEVSDESNLTVREFDRIAKALLKDYEFVDSILLLPNGVASYAYPYADNIKAIGHDVLSDQNRKLGSLEVILNKEVTIIGPVQLVQNDKQAFIVRRTIRNGNEFWGLTSSVVYLESILSNIDDVLRLYGINDYDLSGYNPDSKVPYDKIISSRGIIAGDKLSDTVSVFNTKWELTISKGKSEIYIKIFVFISLLVLFLVIFTPSFRYFKKYKGSEREKLILENEAYTDYLTGLANRRGFEHRISHLDNSVTNGSVAIFDIDFFKRVNDTYGHDVGDGVLVGFANLCKMHISDSFVLSRSGGEEFILLMPLTSIEDATIQCELLKTMISKELFIVNALELTLTMSVGVAYFHDTCEMKTALTLADKALYKAKQQGRDRVCVS</sequence>
<dbReference type="SUPFAM" id="SSF55073">
    <property type="entry name" value="Nucleotide cyclase"/>
    <property type="match status" value="1"/>
</dbReference>
<gene>
    <name evidence="6" type="ORF">TUM4438_39870</name>
</gene>
<keyword evidence="7" id="KW-1185">Reference proteome</keyword>
<evidence type="ECO:0000256" key="1">
    <source>
        <dbReference type="ARBA" id="ARBA00012528"/>
    </source>
</evidence>
<feature type="domain" description="GGDEF" evidence="5">
    <location>
        <begin position="301"/>
        <end position="431"/>
    </location>
</feature>
<dbReference type="Proteomes" id="UP000887104">
    <property type="component" value="Unassembled WGS sequence"/>
</dbReference>
<organism evidence="6 7">
    <name type="scientific">Shewanella sairae</name>
    <dbReference type="NCBI Taxonomy" id="190310"/>
    <lineage>
        <taxon>Bacteria</taxon>
        <taxon>Pseudomonadati</taxon>
        <taxon>Pseudomonadota</taxon>
        <taxon>Gammaproteobacteria</taxon>
        <taxon>Alteromonadales</taxon>
        <taxon>Shewanellaceae</taxon>
        <taxon>Shewanella</taxon>
    </lineage>
</organism>
<dbReference type="SMART" id="SM00267">
    <property type="entry name" value="GGDEF"/>
    <property type="match status" value="1"/>
</dbReference>
<keyword evidence="3" id="KW-0472">Membrane</keyword>
<feature type="transmembrane region" description="Helical" evidence="3">
    <location>
        <begin position="233"/>
        <end position="258"/>
    </location>
</feature>
<reference evidence="6" key="1">
    <citation type="submission" date="2021-05" db="EMBL/GenBank/DDBJ databases">
        <title>Molecular characterization for Shewanella algae harboring chromosomal blaOXA-55-like strains isolated from clinical and environment sample.</title>
        <authorList>
            <person name="Ohama Y."/>
            <person name="Aoki K."/>
            <person name="Harada S."/>
            <person name="Moriya K."/>
            <person name="Ishii Y."/>
            <person name="Tateda K."/>
        </authorList>
    </citation>
    <scope>NUCLEOTIDE SEQUENCE</scope>
    <source>
        <strain evidence="6">JCM 11563</strain>
    </source>
</reference>
<dbReference type="InterPro" id="IPR000160">
    <property type="entry name" value="GGDEF_dom"/>
</dbReference>
<dbReference type="InterPro" id="IPR050469">
    <property type="entry name" value="Diguanylate_Cyclase"/>
</dbReference>
<comment type="catalytic activity">
    <reaction evidence="2">
        <text>2 GTP = 3',3'-c-di-GMP + 2 diphosphate</text>
        <dbReference type="Rhea" id="RHEA:24898"/>
        <dbReference type="ChEBI" id="CHEBI:33019"/>
        <dbReference type="ChEBI" id="CHEBI:37565"/>
        <dbReference type="ChEBI" id="CHEBI:58805"/>
        <dbReference type="EC" id="2.7.7.65"/>
    </reaction>
</comment>
<name>A0ABQ4PQ70_9GAMM</name>
<protein>
    <recommendedName>
        <fullName evidence="1">diguanylate cyclase</fullName>
        <ecNumber evidence="1">2.7.7.65</ecNumber>
    </recommendedName>
</protein>
<dbReference type="PROSITE" id="PS50839">
    <property type="entry name" value="CHASE"/>
    <property type="match status" value="1"/>
</dbReference>
<dbReference type="Pfam" id="PF00990">
    <property type="entry name" value="GGDEF"/>
    <property type="match status" value="1"/>
</dbReference>
<evidence type="ECO:0000259" key="4">
    <source>
        <dbReference type="PROSITE" id="PS50839"/>
    </source>
</evidence>
<dbReference type="PANTHER" id="PTHR45138:SF9">
    <property type="entry name" value="DIGUANYLATE CYCLASE DGCM-RELATED"/>
    <property type="match status" value="1"/>
</dbReference>
<keyword evidence="3" id="KW-0812">Transmembrane</keyword>
<dbReference type="EC" id="2.7.7.65" evidence="1"/>
<dbReference type="CDD" id="cd01949">
    <property type="entry name" value="GGDEF"/>
    <property type="match status" value="1"/>
</dbReference>
<proteinExistence type="predicted"/>
<dbReference type="NCBIfam" id="TIGR00254">
    <property type="entry name" value="GGDEF"/>
    <property type="match status" value="1"/>
</dbReference>
<dbReference type="InterPro" id="IPR006189">
    <property type="entry name" value="CHASE_dom"/>
</dbReference>
<dbReference type="Pfam" id="PF03924">
    <property type="entry name" value="CHASE"/>
    <property type="match status" value="1"/>
</dbReference>
<dbReference type="PANTHER" id="PTHR45138">
    <property type="entry name" value="REGULATORY COMPONENTS OF SENSORY TRANSDUCTION SYSTEM"/>
    <property type="match status" value="1"/>
</dbReference>
<feature type="domain" description="CHASE" evidence="4">
    <location>
        <begin position="92"/>
        <end position="174"/>
    </location>
</feature>
<evidence type="ECO:0000313" key="6">
    <source>
        <dbReference type="EMBL" id="GIU51180.1"/>
    </source>
</evidence>
<dbReference type="EMBL" id="BPEY01000107">
    <property type="protein sequence ID" value="GIU51180.1"/>
    <property type="molecule type" value="Genomic_DNA"/>
</dbReference>
<dbReference type="InterPro" id="IPR043128">
    <property type="entry name" value="Rev_trsase/Diguanyl_cyclase"/>
</dbReference>
<accession>A0ABQ4PQ70</accession>
<dbReference type="Gene3D" id="3.30.70.270">
    <property type="match status" value="1"/>
</dbReference>
<dbReference type="PROSITE" id="PS50887">
    <property type="entry name" value="GGDEF"/>
    <property type="match status" value="1"/>
</dbReference>
<evidence type="ECO:0000256" key="2">
    <source>
        <dbReference type="ARBA" id="ARBA00034247"/>
    </source>
</evidence>
<evidence type="ECO:0000259" key="5">
    <source>
        <dbReference type="PROSITE" id="PS50887"/>
    </source>
</evidence>
<evidence type="ECO:0000256" key="3">
    <source>
        <dbReference type="SAM" id="Phobius"/>
    </source>
</evidence>
<comment type="caution">
    <text evidence="6">The sequence shown here is derived from an EMBL/GenBank/DDBJ whole genome shotgun (WGS) entry which is preliminary data.</text>
</comment>
<dbReference type="InterPro" id="IPR029787">
    <property type="entry name" value="Nucleotide_cyclase"/>
</dbReference>
<evidence type="ECO:0000313" key="7">
    <source>
        <dbReference type="Proteomes" id="UP000887104"/>
    </source>
</evidence>